<dbReference type="AlphaFoldDB" id="A0A140D6U4"/>
<dbReference type="RefSeq" id="WP_015702673.1">
    <property type="nucleotide sequence ID" value="NZ_AP025519.1"/>
</dbReference>
<sequence>MNTDSLLRQKIRNDIRKRRQKLTALEQQQAEQSITQQALQLIAQKKANTVALYLSFDGEVSTQQLITCLWQQGIQVAVPVLHPFCPGHLLFLCYHPESVLYKNSFGILEPQLNVQDVVPISALEIIFTPLVAFDKQGNRLGMGGGFYDRTLQGWQEKSFIPVGLAHACQFVDHLPSQAWDMPLAQILIAE</sequence>
<protein>
    <recommendedName>
        <fullName evidence="5">5-formyltetrahydrofolate cyclo-ligase</fullName>
        <ecNumber evidence="5">6.3.3.2</ecNumber>
    </recommendedName>
</protein>
<evidence type="ECO:0000256" key="3">
    <source>
        <dbReference type="ARBA" id="ARBA00022840"/>
    </source>
</evidence>
<dbReference type="GO" id="GO:0009396">
    <property type="term" value="P:folic acid-containing compound biosynthetic process"/>
    <property type="evidence" value="ECO:0007669"/>
    <property type="project" value="TreeGrafter"/>
</dbReference>
<comment type="catalytic activity">
    <reaction evidence="5">
        <text>(6S)-5-formyl-5,6,7,8-tetrahydrofolate + ATP = (6R)-5,10-methenyltetrahydrofolate + ADP + phosphate</text>
        <dbReference type="Rhea" id="RHEA:10488"/>
        <dbReference type="ChEBI" id="CHEBI:30616"/>
        <dbReference type="ChEBI" id="CHEBI:43474"/>
        <dbReference type="ChEBI" id="CHEBI:57455"/>
        <dbReference type="ChEBI" id="CHEBI:57457"/>
        <dbReference type="ChEBI" id="CHEBI:456216"/>
        <dbReference type="EC" id="6.3.3.2"/>
    </reaction>
</comment>
<dbReference type="PANTHER" id="PTHR23407">
    <property type="entry name" value="ATPASE INHIBITOR/5-FORMYLTETRAHYDROFOLATE CYCLO-LIGASE"/>
    <property type="match status" value="1"/>
</dbReference>
<keyword evidence="2 4" id="KW-0547">Nucleotide-binding</keyword>
<evidence type="ECO:0000256" key="5">
    <source>
        <dbReference type="RuleBase" id="RU361279"/>
    </source>
</evidence>
<dbReference type="PANTHER" id="PTHR23407:SF1">
    <property type="entry name" value="5-FORMYLTETRAHYDROFOLATE CYCLO-LIGASE"/>
    <property type="match status" value="1"/>
</dbReference>
<dbReference type="KEGG" id="pmul:DR93_640"/>
<dbReference type="InterPro" id="IPR002698">
    <property type="entry name" value="FTHF_cligase"/>
</dbReference>
<evidence type="ECO:0000313" key="6">
    <source>
        <dbReference type="EMBL" id="AMK07618.1"/>
    </source>
</evidence>
<evidence type="ECO:0000256" key="1">
    <source>
        <dbReference type="ARBA" id="ARBA00010638"/>
    </source>
</evidence>
<dbReference type="GO" id="GO:0046872">
    <property type="term" value="F:metal ion binding"/>
    <property type="evidence" value="ECO:0007669"/>
    <property type="project" value="UniProtKB-KW"/>
</dbReference>
<comment type="cofactor">
    <cofactor evidence="5">
        <name>Mg(2+)</name>
        <dbReference type="ChEBI" id="CHEBI:18420"/>
    </cofactor>
</comment>
<dbReference type="InterPro" id="IPR037171">
    <property type="entry name" value="NagB/RpiA_transferase-like"/>
</dbReference>
<dbReference type="Pfam" id="PF01812">
    <property type="entry name" value="5-FTHF_cyc-lig"/>
    <property type="match status" value="1"/>
</dbReference>
<accession>A0A140D6U4</accession>
<dbReference type="SUPFAM" id="SSF100950">
    <property type="entry name" value="NagB/RpiA/CoA transferase-like"/>
    <property type="match status" value="1"/>
</dbReference>
<organism evidence="6">
    <name type="scientific">Pasteurella multocida</name>
    <dbReference type="NCBI Taxonomy" id="747"/>
    <lineage>
        <taxon>Bacteria</taxon>
        <taxon>Pseudomonadati</taxon>
        <taxon>Pseudomonadota</taxon>
        <taxon>Gammaproteobacteria</taxon>
        <taxon>Pasteurellales</taxon>
        <taxon>Pasteurellaceae</taxon>
        <taxon>Pasteurella</taxon>
    </lineage>
</organism>
<dbReference type="InterPro" id="IPR024185">
    <property type="entry name" value="FTHF_cligase-like_sf"/>
</dbReference>
<keyword evidence="5" id="KW-0460">Magnesium</keyword>
<dbReference type="EMBL" id="KP659779">
    <property type="protein sequence ID" value="AMK07618.1"/>
    <property type="molecule type" value="Genomic_DNA"/>
</dbReference>
<keyword evidence="3 4" id="KW-0067">ATP-binding</keyword>
<feature type="binding site" evidence="4">
    <location>
        <begin position="139"/>
        <end position="147"/>
    </location>
    <ligand>
        <name>ATP</name>
        <dbReference type="ChEBI" id="CHEBI:30616"/>
    </ligand>
</feature>
<gene>
    <name evidence="6" type="primary">PM1721</name>
</gene>
<proteinExistence type="inferred from homology"/>
<feature type="binding site" evidence="4">
    <location>
        <position position="54"/>
    </location>
    <ligand>
        <name>substrate</name>
    </ligand>
</feature>
<comment type="similarity">
    <text evidence="1 5">Belongs to the 5-formyltetrahydrofolate cyclo-ligase family.</text>
</comment>
<dbReference type="GO" id="GO:0030272">
    <property type="term" value="F:5-formyltetrahydrofolate cyclo-ligase activity"/>
    <property type="evidence" value="ECO:0007669"/>
    <property type="project" value="UniProtKB-EC"/>
</dbReference>
<dbReference type="EC" id="6.3.3.2" evidence="5"/>
<dbReference type="GO" id="GO:0035999">
    <property type="term" value="P:tetrahydrofolate interconversion"/>
    <property type="evidence" value="ECO:0007669"/>
    <property type="project" value="TreeGrafter"/>
</dbReference>
<reference evidence="6" key="1">
    <citation type="submission" date="2015-01" db="EMBL/GenBank/DDBJ databases">
        <title>Draft genome sequence of Pasteurella multocida isolated from alpaca pneumonia.</title>
        <authorList>
            <person name="Maturrano L."/>
            <person name="Hurtado R."/>
            <person name="Allasi N."/>
            <person name="Juscamayta E."/>
            <person name="Fernandez D."/>
            <person name="Maximiliano J."/>
            <person name="Rimac R."/>
            <person name="Rosadio R."/>
        </authorList>
    </citation>
    <scope>NUCLEOTIDE SEQUENCE</scope>
    <source>
        <strain evidence="6">UNMSM</strain>
    </source>
</reference>
<dbReference type="GO" id="GO:0005524">
    <property type="term" value="F:ATP binding"/>
    <property type="evidence" value="ECO:0007669"/>
    <property type="project" value="UniProtKB-KW"/>
</dbReference>
<evidence type="ECO:0000256" key="4">
    <source>
        <dbReference type="PIRSR" id="PIRSR006806-1"/>
    </source>
</evidence>
<feature type="binding site" evidence="4">
    <location>
        <position position="59"/>
    </location>
    <ligand>
        <name>substrate</name>
    </ligand>
</feature>
<evidence type="ECO:0000256" key="2">
    <source>
        <dbReference type="ARBA" id="ARBA00022741"/>
    </source>
</evidence>
<keyword evidence="5" id="KW-0479">Metal-binding</keyword>
<dbReference type="NCBIfam" id="TIGR02727">
    <property type="entry name" value="MTHFS_bact"/>
    <property type="match status" value="1"/>
</dbReference>
<name>A0A140D6U4_PASMD</name>
<dbReference type="PIRSF" id="PIRSF006806">
    <property type="entry name" value="FTHF_cligase"/>
    <property type="match status" value="1"/>
</dbReference>
<dbReference type="PATRIC" id="fig|747.135.peg.623"/>
<dbReference type="Gene3D" id="3.40.50.10420">
    <property type="entry name" value="NagB/RpiA/CoA transferase-like"/>
    <property type="match status" value="1"/>
</dbReference>